<dbReference type="Proteomes" id="UP000016936">
    <property type="component" value="Unassembled WGS sequence"/>
</dbReference>
<proteinExistence type="predicted"/>
<gene>
    <name evidence="1" type="ORF">COCHEDRAFT_1023264</name>
</gene>
<evidence type="ECO:0000313" key="2">
    <source>
        <dbReference type="Proteomes" id="UP000016936"/>
    </source>
</evidence>
<reference evidence="2" key="2">
    <citation type="journal article" date="2013" name="PLoS Genet.">
        <title>Comparative genome structure, secondary metabolite, and effector coding capacity across Cochliobolus pathogens.</title>
        <authorList>
            <person name="Condon B.J."/>
            <person name="Leng Y."/>
            <person name="Wu D."/>
            <person name="Bushley K.E."/>
            <person name="Ohm R.A."/>
            <person name="Otillar R."/>
            <person name="Martin J."/>
            <person name="Schackwitz W."/>
            <person name="Grimwood J."/>
            <person name="MohdZainudin N."/>
            <person name="Xue C."/>
            <person name="Wang R."/>
            <person name="Manning V.A."/>
            <person name="Dhillon B."/>
            <person name="Tu Z.J."/>
            <person name="Steffenson B.J."/>
            <person name="Salamov A."/>
            <person name="Sun H."/>
            <person name="Lowry S."/>
            <person name="LaButti K."/>
            <person name="Han J."/>
            <person name="Copeland A."/>
            <person name="Lindquist E."/>
            <person name="Barry K."/>
            <person name="Schmutz J."/>
            <person name="Baker S.E."/>
            <person name="Ciuffetti L.M."/>
            <person name="Grigoriev I.V."/>
            <person name="Zhong S."/>
            <person name="Turgeon B.G."/>
        </authorList>
    </citation>
    <scope>NUCLEOTIDE SEQUENCE [LARGE SCALE GENOMIC DNA]</scope>
    <source>
        <strain evidence="2">C5 / ATCC 48332 / race O</strain>
    </source>
</reference>
<evidence type="ECO:0000313" key="1">
    <source>
        <dbReference type="EMBL" id="EMD87994.1"/>
    </source>
</evidence>
<organism evidence="1 2">
    <name type="scientific">Cochliobolus heterostrophus (strain C5 / ATCC 48332 / race O)</name>
    <name type="common">Southern corn leaf blight fungus</name>
    <name type="synonym">Bipolaris maydis</name>
    <dbReference type="NCBI Taxonomy" id="701091"/>
    <lineage>
        <taxon>Eukaryota</taxon>
        <taxon>Fungi</taxon>
        <taxon>Dikarya</taxon>
        <taxon>Ascomycota</taxon>
        <taxon>Pezizomycotina</taxon>
        <taxon>Dothideomycetes</taxon>
        <taxon>Pleosporomycetidae</taxon>
        <taxon>Pleosporales</taxon>
        <taxon>Pleosporineae</taxon>
        <taxon>Pleosporaceae</taxon>
        <taxon>Bipolaris</taxon>
    </lineage>
</organism>
<protein>
    <submittedName>
        <fullName evidence="1">Uncharacterized protein</fullName>
    </submittedName>
</protein>
<dbReference type="AlphaFoldDB" id="M2TN76"/>
<sequence length="50" mass="5851">MRRGLRDGKVCVALSHVVRRRKECDRLNCDLVKRRKGTHVAMREVERACS</sequence>
<name>M2TN76_COCH5</name>
<dbReference type="HOGENOM" id="CLU_3124912_0_0_1"/>
<reference evidence="1 2" key="1">
    <citation type="journal article" date="2012" name="PLoS Pathog.">
        <title>Diverse lifestyles and strategies of plant pathogenesis encoded in the genomes of eighteen Dothideomycetes fungi.</title>
        <authorList>
            <person name="Ohm R.A."/>
            <person name="Feau N."/>
            <person name="Henrissat B."/>
            <person name="Schoch C.L."/>
            <person name="Horwitz B.A."/>
            <person name="Barry K.W."/>
            <person name="Condon B.J."/>
            <person name="Copeland A.C."/>
            <person name="Dhillon B."/>
            <person name="Glaser F."/>
            <person name="Hesse C.N."/>
            <person name="Kosti I."/>
            <person name="LaButti K."/>
            <person name="Lindquist E.A."/>
            <person name="Lucas S."/>
            <person name="Salamov A.A."/>
            <person name="Bradshaw R.E."/>
            <person name="Ciuffetti L."/>
            <person name="Hamelin R.C."/>
            <person name="Kema G.H.J."/>
            <person name="Lawrence C."/>
            <person name="Scott J.A."/>
            <person name="Spatafora J.W."/>
            <person name="Turgeon B.G."/>
            <person name="de Wit P.J.G.M."/>
            <person name="Zhong S."/>
            <person name="Goodwin S.B."/>
            <person name="Grigoriev I.V."/>
        </authorList>
    </citation>
    <scope>NUCLEOTIDE SEQUENCE [LARGE SCALE GENOMIC DNA]</scope>
    <source>
        <strain evidence="2">C5 / ATCC 48332 / race O</strain>
    </source>
</reference>
<dbReference type="EMBL" id="KB445581">
    <property type="protein sequence ID" value="EMD87994.1"/>
    <property type="molecule type" value="Genomic_DNA"/>
</dbReference>
<accession>M2TN76</accession>
<keyword evidence="2" id="KW-1185">Reference proteome</keyword>